<protein>
    <recommendedName>
        <fullName evidence="4">F-box domain-containing protein</fullName>
    </recommendedName>
</protein>
<sequence length="588" mass="67312">MLSGDHEISYNPLLSIHGPPLRSVIDNLTVANWSPNRVPTNEERNMIRQLLDQDAQLLPHMEAHLKELSNSAEFKQHAAALRIQEDTLANQISHESDSRTPLVHNLPLTIDHISSKLPENGPGPEDARSALIPKEGQVSLDLYLEEKKKMKELTMLYELKRDVLSTRRLVPVEIWGEIFKLRMLEDHALYISRKRMGAPQFTALKLSAVCRHWRAIVAQFPVLWQYIAIPHHDKIMELQRDRILHYKSHLGVLLPKVYTYHHEIVVGVGVFPVYLLPFLRDTFGVDYASLEIANYTFSLLRGPDLTSFFDQLRPQTTHLTVYARETGAAWFFRPATARTLVEIPTYMLAKLHEVTGEGLGIRITASQPEINLSTLVVKDAIWQAADIQACFHVARHIERLELMRTGIGLQNAFRRVDASSLRFIICGANEYPILQNLLDSPNVSNVELTLRGRIEPYYWLQNSGFPLVSHTVKSLRLEGREFLERSFTIEIKIMEAILPNFPDITTLTLDHNMDACLEVIGTVLNPVTQLQNLRIVPGSIRESRLSSFLARYHLLHRRHVEVDFTERDAQSPSYDSRDESSELKFSWA</sequence>
<dbReference type="EMBL" id="CAFZ01000127">
    <property type="protein sequence ID" value="CCA71612.1"/>
    <property type="molecule type" value="Genomic_DNA"/>
</dbReference>
<evidence type="ECO:0008006" key="4">
    <source>
        <dbReference type="Google" id="ProtNLM"/>
    </source>
</evidence>
<organism evidence="2 3">
    <name type="scientific">Serendipita indica (strain DSM 11827)</name>
    <name type="common">Root endophyte fungus</name>
    <name type="synonym">Piriformospora indica</name>
    <dbReference type="NCBI Taxonomy" id="1109443"/>
    <lineage>
        <taxon>Eukaryota</taxon>
        <taxon>Fungi</taxon>
        <taxon>Dikarya</taxon>
        <taxon>Basidiomycota</taxon>
        <taxon>Agaricomycotina</taxon>
        <taxon>Agaricomycetes</taxon>
        <taxon>Sebacinales</taxon>
        <taxon>Serendipitaceae</taxon>
        <taxon>Serendipita</taxon>
    </lineage>
</organism>
<evidence type="ECO:0000313" key="3">
    <source>
        <dbReference type="Proteomes" id="UP000007148"/>
    </source>
</evidence>
<feature type="compositionally biased region" description="Basic and acidic residues" evidence="1">
    <location>
        <begin position="568"/>
        <end position="582"/>
    </location>
</feature>
<dbReference type="Proteomes" id="UP000007148">
    <property type="component" value="Unassembled WGS sequence"/>
</dbReference>
<dbReference type="InParanoid" id="G4TJW8"/>
<keyword evidence="3" id="KW-1185">Reference proteome</keyword>
<name>G4TJW8_SERID</name>
<proteinExistence type="predicted"/>
<reference evidence="2 3" key="1">
    <citation type="journal article" date="2011" name="PLoS Pathog.">
        <title>Endophytic Life Strategies Decoded by Genome and Transcriptome Analyses of the Mutualistic Root Symbiont Piriformospora indica.</title>
        <authorList>
            <person name="Zuccaro A."/>
            <person name="Lahrmann U."/>
            <person name="Guldener U."/>
            <person name="Langen G."/>
            <person name="Pfiffi S."/>
            <person name="Biedenkopf D."/>
            <person name="Wong P."/>
            <person name="Samans B."/>
            <person name="Grimm C."/>
            <person name="Basiewicz M."/>
            <person name="Murat C."/>
            <person name="Martin F."/>
            <person name="Kogel K.H."/>
        </authorList>
    </citation>
    <scope>NUCLEOTIDE SEQUENCE [LARGE SCALE GENOMIC DNA]</scope>
    <source>
        <strain evidence="2 3">DSM 11827</strain>
    </source>
</reference>
<comment type="caution">
    <text evidence="2">The sequence shown here is derived from an EMBL/GenBank/DDBJ whole genome shotgun (WGS) entry which is preliminary data.</text>
</comment>
<accession>G4TJW8</accession>
<gene>
    <name evidence="2" type="ORF">PIIN_05548</name>
</gene>
<evidence type="ECO:0000256" key="1">
    <source>
        <dbReference type="SAM" id="MobiDB-lite"/>
    </source>
</evidence>
<dbReference type="HOGENOM" id="CLU_463888_0_0_1"/>
<feature type="region of interest" description="Disordered" evidence="1">
    <location>
        <begin position="568"/>
        <end position="588"/>
    </location>
</feature>
<evidence type="ECO:0000313" key="2">
    <source>
        <dbReference type="EMBL" id="CCA71612.1"/>
    </source>
</evidence>
<dbReference type="OrthoDB" id="2269034at2759"/>
<dbReference type="AlphaFoldDB" id="G4TJW8"/>